<protein>
    <submittedName>
        <fullName evidence="2">Uncharacterized protein</fullName>
    </submittedName>
</protein>
<proteinExistence type="predicted"/>
<name>A0AA42RSJ7_9PSED</name>
<keyword evidence="1" id="KW-0175">Coiled coil</keyword>
<evidence type="ECO:0000313" key="2">
    <source>
        <dbReference type="EMBL" id="MDH1629304.1"/>
    </source>
</evidence>
<comment type="caution">
    <text evidence="2">The sequence shown here is derived from an EMBL/GenBank/DDBJ whole genome shotgun (WGS) entry which is preliminary data.</text>
</comment>
<accession>A0AA42RSJ7</accession>
<gene>
    <name evidence="2" type="ORF">N5I14_03480</name>
</gene>
<feature type="coiled-coil region" evidence="1">
    <location>
        <begin position="28"/>
        <end position="62"/>
    </location>
</feature>
<organism evidence="2 3">
    <name type="scientific">Pseudomonas mosselii</name>
    <dbReference type="NCBI Taxonomy" id="78327"/>
    <lineage>
        <taxon>Bacteria</taxon>
        <taxon>Pseudomonadati</taxon>
        <taxon>Pseudomonadota</taxon>
        <taxon>Gammaproteobacteria</taxon>
        <taxon>Pseudomonadales</taxon>
        <taxon>Pseudomonadaceae</taxon>
        <taxon>Pseudomonas</taxon>
    </lineage>
</organism>
<evidence type="ECO:0000256" key="1">
    <source>
        <dbReference type="SAM" id="Coils"/>
    </source>
</evidence>
<dbReference type="EMBL" id="JAOCGG010000004">
    <property type="protein sequence ID" value="MDH1629304.1"/>
    <property type="molecule type" value="Genomic_DNA"/>
</dbReference>
<dbReference type="RefSeq" id="WP_280080386.1">
    <property type="nucleotide sequence ID" value="NZ_JAOCGG010000004.1"/>
</dbReference>
<reference evidence="2" key="1">
    <citation type="submission" date="2022-09" db="EMBL/GenBank/DDBJ databases">
        <title>Intensive care unit water sources are persistently colonized with multi-drug resistant bacteria and are the site of extensive horizontal gene transfer of antibiotic resistance genes.</title>
        <authorList>
            <person name="Diorio-Toth L."/>
        </authorList>
    </citation>
    <scope>NUCLEOTIDE SEQUENCE</scope>
    <source>
        <strain evidence="2">GD03782</strain>
    </source>
</reference>
<dbReference type="AlphaFoldDB" id="A0AA42RSJ7"/>
<sequence>MTFKSASYLSFKRRAILSTSSFEWTAMNHLLEKNRELLLKTLEKAQQRLDTLKETVKTANDGMAGSDIRMGIDDVITPLKIAFEVAEPI</sequence>
<evidence type="ECO:0000313" key="3">
    <source>
        <dbReference type="Proteomes" id="UP001160882"/>
    </source>
</evidence>
<dbReference type="Proteomes" id="UP001160882">
    <property type="component" value="Unassembled WGS sequence"/>
</dbReference>